<feature type="binding site" evidence="2">
    <location>
        <position position="136"/>
    </location>
    <ligand>
        <name>Zn(2+)</name>
        <dbReference type="ChEBI" id="CHEBI:29105"/>
        <label>2</label>
    </ligand>
</feature>
<dbReference type="Proteomes" id="UP000824229">
    <property type="component" value="Unassembled WGS sequence"/>
</dbReference>
<feature type="active site" description="Nucleophile" evidence="1">
    <location>
        <position position="117"/>
    </location>
</feature>
<name>A0A9E2KCC4_9FIRM</name>
<sequence>MRVYISADLEGVAGVSKWDETIKGKQDYERYREQMTREVAAACEGAMEAGADYILVKDAHDDGKNLIHSMLPQNVKIISGWSNHPYNMVEGLDESFNAAIFIGYHSGAGSNGSPLAHTLFPDKIKNIVINGQDADEFLIHAYACYMIGVPVVAVSGDGDLMRQIRKFSPQIKTVAVQEGFGGAIVSIHPDLAVDRIRRGVKKSLENLEAYHFEQPEEYEMLIEFKNHADAYKFSFYPNAEQVSEYTIRYASNNYMDLLILLLFLS</sequence>
<protein>
    <submittedName>
        <fullName evidence="3">M55 family metallopeptidase</fullName>
    </submittedName>
</protein>
<dbReference type="SUPFAM" id="SSF63992">
    <property type="entry name" value="Dipeptide transport protein"/>
    <property type="match status" value="1"/>
</dbReference>
<dbReference type="PIRSF" id="PIRSF015853">
    <property type="entry name" value="Pep_DppA"/>
    <property type="match status" value="1"/>
</dbReference>
<reference evidence="3" key="2">
    <citation type="submission" date="2021-04" db="EMBL/GenBank/DDBJ databases">
        <authorList>
            <person name="Gilroy R."/>
        </authorList>
    </citation>
    <scope>NUCLEOTIDE SEQUENCE</scope>
    <source>
        <strain evidence="3">B5-657</strain>
    </source>
</reference>
<keyword evidence="2" id="KW-0862">Zinc</keyword>
<dbReference type="InterPro" id="IPR027476">
    <property type="entry name" value="DppA_N"/>
</dbReference>
<proteinExistence type="predicted"/>
<dbReference type="Gene3D" id="3.30.1360.130">
    <property type="entry name" value="Dipeptide transport protein"/>
    <property type="match status" value="1"/>
</dbReference>
<feature type="binding site" evidence="2">
    <location>
        <position position="10"/>
    </location>
    <ligand>
        <name>Zn(2+)</name>
        <dbReference type="ChEBI" id="CHEBI:29105"/>
        <label>1</label>
    </ligand>
</feature>
<dbReference type="InterPro" id="IPR007035">
    <property type="entry name" value="Peptidase_M55"/>
</dbReference>
<dbReference type="EMBL" id="JAHLFQ010000167">
    <property type="protein sequence ID" value="MBU3804565.1"/>
    <property type="molecule type" value="Genomic_DNA"/>
</dbReference>
<reference evidence="3" key="1">
    <citation type="journal article" date="2021" name="PeerJ">
        <title>Extensive microbial diversity within the chicken gut microbiome revealed by metagenomics and culture.</title>
        <authorList>
            <person name="Gilroy R."/>
            <person name="Ravi A."/>
            <person name="Getino M."/>
            <person name="Pursley I."/>
            <person name="Horton D.L."/>
            <person name="Alikhan N.F."/>
            <person name="Baker D."/>
            <person name="Gharbi K."/>
            <person name="Hall N."/>
            <person name="Watson M."/>
            <person name="Adriaenssens E.M."/>
            <person name="Foster-Nyarko E."/>
            <person name="Jarju S."/>
            <person name="Secka A."/>
            <person name="Antonio M."/>
            <person name="Oren A."/>
            <person name="Chaudhuri R.R."/>
            <person name="La Ragione R."/>
            <person name="Hildebrand F."/>
            <person name="Pallen M.J."/>
        </authorList>
    </citation>
    <scope>NUCLEOTIDE SEQUENCE</scope>
    <source>
        <strain evidence="3">B5-657</strain>
    </source>
</reference>
<dbReference type="Pfam" id="PF04951">
    <property type="entry name" value="Peptidase_M55"/>
    <property type="match status" value="1"/>
</dbReference>
<evidence type="ECO:0000313" key="4">
    <source>
        <dbReference type="Proteomes" id="UP000824229"/>
    </source>
</evidence>
<accession>A0A9E2KCC4</accession>
<organism evidence="3 4">
    <name type="scientific">Candidatus Cellulosilyticum pullistercoris</name>
    <dbReference type="NCBI Taxonomy" id="2838521"/>
    <lineage>
        <taxon>Bacteria</taxon>
        <taxon>Bacillati</taxon>
        <taxon>Bacillota</taxon>
        <taxon>Clostridia</taxon>
        <taxon>Lachnospirales</taxon>
        <taxon>Cellulosilyticaceae</taxon>
        <taxon>Cellulosilyticum</taxon>
    </lineage>
</organism>
<dbReference type="AlphaFoldDB" id="A0A9E2KCC4"/>
<dbReference type="Gene3D" id="3.40.50.10780">
    <property type="entry name" value="Dipeptide transport protein"/>
    <property type="match status" value="1"/>
</dbReference>
<feature type="binding site" evidence="2">
    <location>
        <position position="60"/>
    </location>
    <ligand>
        <name>Zn(2+)</name>
        <dbReference type="ChEBI" id="CHEBI:29105"/>
        <label>2</label>
    </ligand>
</feature>
<evidence type="ECO:0000256" key="2">
    <source>
        <dbReference type="PIRSR" id="PIRSR015853-2"/>
    </source>
</evidence>
<gene>
    <name evidence="3" type="ORF">H9872_07395</name>
</gene>
<evidence type="ECO:0000313" key="3">
    <source>
        <dbReference type="EMBL" id="MBU3804565.1"/>
    </source>
</evidence>
<keyword evidence="2" id="KW-0479">Metal-binding</keyword>
<feature type="binding site" evidence="2">
    <location>
        <position position="8"/>
    </location>
    <ligand>
        <name>Zn(2+)</name>
        <dbReference type="ChEBI" id="CHEBI:29105"/>
        <label>2</label>
    </ligand>
</feature>
<evidence type="ECO:0000256" key="1">
    <source>
        <dbReference type="PIRSR" id="PIRSR015853-1"/>
    </source>
</evidence>
<dbReference type="InterPro" id="IPR036177">
    <property type="entry name" value="Peptidase_M55_sf"/>
</dbReference>
<feature type="binding site" evidence="2">
    <location>
        <position position="8"/>
    </location>
    <ligand>
        <name>Zn(2+)</name>
        <dbReference type="ChEBI" id="CHEBI:29105"/>
        <label>1</label>
    </ligand>
</feature>
<dbReference type="CDD" id="cd08770">
    <property type="entry name" value="DAP_dppA_3"/>
    <property type="match status" value="1"/>
</dbReference>
<dbReference type="GO" id="GO:0046872">
    <property type="term" value="F:metal ion binding"/>
    <property type="evidence" value="ECO:0007669"/>
    <property type="project" value="UniProtKB-KW"/>
</dbReference>
<comment type="caution">
    <text evidence="3">The sequence shown here is derived from an EMBL/GenBank/DDBJ whole genome shotgun (WGS) entry which is preliminary data.</text>
</comment>
<feature type="binding site" evidence="2">
    <location>
        <position position="105"/>
    </location>
    <ligand>
        <name>Zn(2+)</name>
        <dbReference type="ChEBI" id="CHEBI:29105"/>
        <label>2</label>
    </ligand>
</feature>